<proteinExistence type="inferred from homology"/>
<dbReference type="GO" id="GO:0005789">
    <property type="term" value="C:endoplasmic reticulum membrane"/>
    <property type="evidence" value="ECO:0007669"/>
    <property type="project" value="UniProtKB-SubCell"/>
</dbReference>
<evidence type="ECO:0000256" key="7">
    <source>
        <dbReference type="ARBA" id="ARBA00022989"/>
    </source>
</evidence>
<evidence type="ECO:0000256" key="1">
    <source>
        <dbReference type="ARBA" id="ARBA00004648"/>
    </source>
</evidence>
<accession>A0A7J7KT28</accession>
<dbReference type="PANTHER" id="PTHR10412">
    <property type="entry name" value="MANNOSYL-OLIGOSACCHARIDE GLUCOSIDASE"/>
    <property type="match status" value="1"/>
</dbReference>
<dbReference type="InterPro" id="IPR031335">
    <property type="entry name" value="Glyco_hydro_63_C"/>
</dbReference>
<evidence type="ECO:0000259" key="14">
    <source>
        <dbReference type="Pfam" id="PF03200"/>
    </source>
</evidence>
<dbReference type="GO" id="GO:0004573">
    <property type="term" value="F:Glc3Man9GlcNAc2 oligosaccharide glucosidase activity"/>
    <property type="evidence" value="ECO:0007669"/>
    <property type="project" value="UniProtKB-UniRule"/>
</dbReference>
<dbReference type="PANTHER" id="PTHR10412:SF11">
    <property type="entry name" value="MANNOSYL-OLIGOSACCHARIDE GLUCOSIDASE"/>
    <property type="match status" value="1"/>
</dbReference>
<dbReference type="Pfam" id="PF16923">
    <property type="entry name" value="Glyco_hydro_63N"/>
    <property type="match status" value="1"/>
</dbReference>
<keyword evidence="3 12" id="KW-0812">Transmembrane</keyword>
<evidence type="ECO:0000259" key="15">
    <source>
        <dbReference type="Pfam" id="PF16923"/>
    </source>
</evidence>
<dbReference type="InterPro" id="IPR004888">
    <property type="entry name" value="Glycoside_hydrolase_63"/>
</dbReference>
<comment type="function">
    <text evidence="12">Cleaves the distal alpha 1,2-linked glucose residue from the Glc(3)Man(9)GlcNAc(2) oligosaccharide precursor.</text>
</comment>
<evidence type="ECO:0000256" key="3">
    <source>
        <dbReference type="ARBA" id="ARBA00022692"/>
    </source>
</evidence>
<dbReference type="InterPro" id="IPR012341">
    <property type="entry name" value="6hp_glycosidase-like_sf"/>
</dbReference>
<evidence type="ECO:0000313" key="17">
    <source>
        <dbReference type="Proteomes" id="UP000593567"/>
    </source>
</evidence>
<feature type="region of interest" description="Disordered" evidence="13">
    <location>
        <begin position="525"/>
        <end position="545"/>
    </location>
</feature>
<evidence type="ECO:0000256" key="8">
    <source>
        <dbReference type="ARBA" id="ARBA00023136"/>
    </source>
</evidence>
<dbReference type="GO" id="GO:0009311">
    <property type="term" value="P:oligosaccharide metabolic process"/>
    <property type="evidence" value="ECO:0007669"/>
    <property type="project" value="UniProtKB-UniRule"/>
</dbReference>
<gene>
    <name evidence="16" type="ORF">EB796_000320</name>
</gene>
<evidence type="ECO:0000256" key="11">
    <source>
        <dbReference type="ARBA" id="ARBA00038888"/>
    </source>
</evidence>
<evidence type="ECO:0000256" key="5">
    <source>
        <dbReference type="ARBA" id="ARBA00022824"/>
    </source>
</evidence>
<feature type="compositionally biased region" description="Basic residues" evidence="13">
    <location>
        <begin position="1"/>
        <end position="12"/>
    </location>
</feature>
<keyword evidence="4 12" id="KW-0378">Hydrolase</keyword>
<dbReference type="InterPro" id="IPR038518">
    <property type="entry name" value="Glyco_hydro_63N_sf"/>
</dbReference>
<comment type="caution">
    <text evidence="16">The sequence shown here is derived from an EMBL/GenBank/DDBJ whole genome shotgun (WGS) entry which is preliminary data.</text>
</comment>
<feature type="region of interest" description="Disordered" evidence="13">
    <location>
        <begin position="616"/>
        <end position="639"/>
    </location>
</feature>
<protein>
    <recommendedName>
        <fullName evidence="11 12">Mannosyl-oligosaccharide glucosidase</fullName>
        <ecNumber evidence="11 12">3.2.1.106</ecNumber>
    </recommendedName>
</protein>
<keyword evidence="5 12" id="KW-0256">Endoplasmic reticulum</keyword>
<keyword evidence="7 12" id="KW-1133">Transmembrane helix</keyword>
<feature type="domain" description="Glycosyl hydrolase family 63 N-terminal" evidence="15">
    <location>
        <begin position="85"/>
        <end position="235"/>
    </location>
</feature>
<comment type="catalytic activity">
    <reaction evidence="12">
        <text>N(4)-(alpha-D-Glc-(1-&gt;2)-alpha-D-Glc-(1-&gt;3)-alpha-D-Glc-(1-&gt;3)-alpha-D-Man-(1-&gt;2)-alpha-D-Man-(1-&gt;2)-alpha-D-Man-(1-&gt;3)-[alpha-D-Man-(1-&gt;2)-alpha-D-Man-(1-&gt;3)-[alpha-D-Man-(1-&gt;2)-alpha-D-Man-(1-&gt;6)]-alpha-D-Man-(1-&gt;6)]-beta-D-Man-(1-&gt;4)-beta-D-GlcNAc-(1-&gt;4)-beta-D-GlcNAc)-L-asparaginyl-[protein] + H2O = N(4)-(alpha-D-Glc-(1-&gt;3)-alpha-D-Glc-(1-&gt;3)-alpha-D-Man-(1-&gt;2)-alpha-D-Man-(1-&gt;2)-alpha-D-Man-(1-&gt;3)-[alpha-D-Man-(1-&gt;2)-alpha-D-Man-(1-&gt;3)-[alpha-D-Man-(1-&gt;2)-alpha-D-Man-(1-&gt;6)]-alpha-D-Man-(1-&gt;6)]-beta-D-Man-(1-&gt;4)-beta-D-GlcNAc-(1-&gt;4)-beta-D-GlcNAc)-L-asparaginyl-[protein] + beta-D-glucose</text>
        <dbReference type="Rhea" id="RHEA:55988"/>
        <dbReference type="Rhea" id="RHEA-COMP:12806"/>
        <dbReference type="Rhea" id="RHEA-COMP:14355"/>
        <dbReference type="ChEBI" id="CHEBI:15377"/>
        <dbReference type="ChEBI" id="CHEBI:15903"/>
        <dbReference type="ChEBI" id="CHEBI:59082"/>
        <dbReference type="ChEBI" id="CHEBI:132537"/>
        <dbReference type="EC" id="3.2.1.106"/>
    </reaction>
</comment>
<reference evidence="16" key="1">
    <citation type="submission" date="2020-06" db="EMBL/GenBank/DDBJ databases">
        <title>Draft genome of Bugula neritina, a colonial animal packing powerful symbionts and potential medicines.</title>
        <authorList>
            <person name="Rayko M."/>
        </authorList>
    </citation>
    <scope>NUCLEOTIDE SEQUENCE [LARGE SCALE GENOMIC DNA]</scope>
    <source>
        <strain evidence="16">Kwan_BN1</strain>
    </source>
</reference>
<keyword evidence="17" id="KW-1185">Reference proteome</keyword>
<feature type="domain" description="Glycosyl hydrolase family 63 C-terminal" evidence="14">
    <location>
        <begin position="318"/>
        <end position="803"/>
    </location>
</feature>
<evidence type="ECO:0000256" key="2">
    <source>
        <dbReference type="ARBA" id="ARBA00010833"/>
    </source>
</evidence>
<evidence type="ECO:0000256" key="13">
    <source>
        <dbReference type="SAM" id="MobiDB-lite"/>
    </source>
</evidence>
<evidence type="ECO:0000256" key="10">
    <source>
        <dbReference type="ARBA" id="ARBA00023295"/>
    </source>
</evidence>
<evidence type="ECO:0000256" key="6">
    <source>
        <dbReference type="ARBA" id="ARBA00022968"/>
    </source>
</evidence>
<evidence type="ECO:0000313" key="16">
    <source>
        <dbReference type="EMBL" id="KAF6041366.1"/>
    </source>
</evidence>
<dbReference type="Proteomes" id="UP000593567">
    <property type="component" value="Unassembled WGS sequence"/>
</dbReference>
<dbReference type="OrthoDB" id="410058at2759"/>
<dbReference type="EMBL" id="VXIV02000055">
    <property type="protein sequence ID" value="KAF6041366.1"/>
    <property type="molecule type" value="Genomic_DNA"/>
</dbReference>
<feature type="region of interest" description="Disordered" evidence="13">
    <location>
        <begin position="1"/>
        <end position="28"/>
    </location>
</feature>
<evidence type="ECO:0000256" key="4">
    <source>
        <dbReference type="ARBA" id="ARBA00022801"/>
    </source>
</evidence>
<dbReference type="Gene3D" id="2.70.98.110">
    <property type="entry name" value="Glycosyl hydrolase family 63, N-terminal domain"/>
    <property type="match status" value="1"/>
</dbReference>
<sequence length="806" mass="92713">MARKDGVRRRTAHQNAPREEHTEEDSEEPYHIDKLAISLFILVPLAVTICIGYFYYQNMMQHMITRQSSAPMVITNERASDMGRFWGTYRPGVYFGTKTRSANSPVTGLMWFQQNLPHEPKIRHWCEQGDKLSKYGWLKHNGNDYGVQELYDGNIKLTTEYVKRLGGKNGGDWSARITATNNANEPLPSKVSLMYYFVTDGPSNVVPNIRKSQHLRSLEGEDSELGSYKMSFSAEGSDLAYSHMISYTPGFEHIETVLKYGLEIKRNKGDYVGLKGRLVPMDSPGPNMYVYQVTGHLPLTLEVVFESGSVSDRPESLQGAALEAELAKKNREFDTKFEEIFKLKEKGYSAEKISFAQAAMSNMLGGIGFFFGSSKVQSRYNEKPIDSWDAALFTAVPSRSFFPRGFLWDEGFHNMLIKEWDETLSMEIIGHWMDLMNSDGAKVPDEFVVQRDENANPPTFFLPLESIIESLIRENSTSSKEYLQHLYPRLRTWYNWYNKTQAGQLPTTYRWKGRNPDAVKEINPKTLTSGLDDYPRASHPTSVERHLDLSERRESLCLDVMQSYMISQVMASIARSLNEEWQSYQLTYEALSDNSLLNDLHWSEPQRRYADYGLHTDSTKLKRPPPPQHLQPGQPVPHRDLERVVTKSPTEKLVTSYYGYVSLFPLLTQILEPASDQLRHILNQMKDEKLLWTPFGLRSLSKSSPLYQKHNTEHDPPYWRGAVWMNINYMAVRALYHYSLTAGPHQQLAASLHRELRDNLINNVEKEYRRTGFIWEQYDDRTGEGKGCHPFTGWSALVTVMMADKY</sequence>
<dbReference type="AlphaFoldDB" id="A0A7J7KT28"/>
<dbReference type="InterPro" id="IPR008928">
    <property type="entry name" value="6-hairpin_glycosidase_sf"/>
</dbReference>
<dbReference type="Gene3D" id="1.50.10.10">
    <property type="match status" value="1"/>
</dbReference>
<keyword evidence="9" id="KW-0325">Glycoprotein</keyword>
<keyword evidence="6" id="KW-0735">Signal-anchor</keyword>
<keyword evidence="10 12" id="KW-0326">Glycosidase</keyword>
<dbReference type="InterPro" id="IPR031631">
    <property type="entry name" value="Glyco_hydro_63N"/>
</dbReference>
<comment type="similarity">
    <text evidence="2 12">Belongs to the glycosyl hydrolase 63 family.</text>
</comment>
<feature type="transmembrane region" description="Helical" evidence="12">
    <location>
        <begin position="35"/>
        <end position="56"/>
    </location>
</feature>
<evidence type="ECO:0000256" key="12">
    <source>
        <dbReference type="RuleBase" id="RU368089"/>
    </source>
</evidence>
<keyword evidence="8 12" id="KW-0472">Membrane</keyword>
<dbReference type="GO" id="GO:0006487">
    <property type="term" value="P:protein N-linked glycosylation"/>
    <property type="evidence" value="ECO:0007669"/>
    <property type="project" value="UniProtKB-UniRule"/>
</dbReference>
<dbReference type="EC" id="3.2.1.106" evidence="11 12"/>
<dbReference type="SUPFAM" id="SSF48208">
    <property type="entry name" value="Six-hairpin glycosidases"/>
    <property type="match status" value="1"/>
</dbReference>
<comment type="subcellular location">
    <subcellularLocation>
        <location evidence="1 12">Endoplasmic reticulum membrane</location>
        <topology evidence="1 12">Single-pass type II membrane protein</topology>
    </subcellularLocation>
</comment>
<dbReference type="Pfam" id="PF03200">
    <property type="entry name" value="Glyco_hydro_63"/>
    <property type="match status" value="1"/>
</dbReference>
<organism evidence="16 17">
    <name type="scientific">Bugula neritina</name>
    <name type="common">Brown bryozoan</name>
    <name type="synonym">Sertularia neritina</name>
    <dbReference type="NCBI Taxonomy" id="10212"/>
    <lineage>
        <taxon>Eukaryota</taxon>
        <taxon>Metazoa</taxon>
        <taxon>Spiralia</taxon>
        <taxon>Lophotrochozoa</taxon>
        <taxon>Bryozoa</taxon>
        <taxon>Gymnolaemata</taxon>
        <taxon>Cheilostomatida</taxon>
        <taxon>Flustrina</taxon>
        <taxon>Buguloidea</taxon>
        <taxon>Bugulidae</taxon>
        <taxon>Bugula</taxon>
    </lineage>
</organism>
<name>A0A7J7KT28_BUGNE</name>
<evidence type="ECO:0000256" key="9">
    <source>
        <dbReference type="ARBA" id="ARBA00023180"/>
    </source>
</evidence>